<keyword evidence="4" id="KW-0472">Membrane</keyword>
<dbReference type="CDD" id="cd07989">
    <property type="entry name" value="LPLAT_AGPAT-like"/>
    <property type="match status" value="1"/>
</dbReference>
<evidence type="ECO:0000256" key="1">
    <source>
        <dbReference type="ARBA" id="ARBA00005189"/>
    </source>
</evidence>
<evidence type="ECO:0000259" key="5">
    <source>
        <dbReference type="SMART" id="SM00563"/>
    </source>
</evidence>
<evidence type="ECO:0000256" key="3">
    <source>
        <dbReference type="ARBA" id="ARBA00023315"/>
    </source>
</evidence>
<dbReference type="SMART" id="SM00563">
    <property type="entry name" value="PlsC"/>
    <property type="match status" value="1"/>
</dbReference>
<dbReference type="SUPFAM" id="SSF69593">
    <property type="entry name" value="Glycerol-3-phosphate (1)-acyltransferase"/>
    <property type="match status" value="1"/>
</dbReference>
<dbReference type="OrthoDB" id="9812274at2"/>
<keyword evidence="7" id="KW-1185">Reference proteome</keyword>
<accession>A0A377IXG8</accession>
<keyword evidence="3 6" id="KW-0012">Acyltransferase</keyword>
<feature type="transmembrane region" description="Helical" evidence="4">
    <location>
        <begin position="12"/>
        <end position="33"/>
    </location>
</feature>
<dbReference type="Proteomes" id="UP000255264">
    <property type="component" value="Unassembled WGS sequence"/>
</dbReference>
<dbReference type="PANTHER" id="PTHR10434:SF66">
    <property type="entry name" value="PHOSPHOLIPID_GLYCEROL ACYLTRANSFERASE DOMAIN-CONTAINING PROTEIN"/>
    <property type="match status" value="1"/>
</dbReference>
<keyword evidence="2 6" id="KW-0808">Transferase</keyword>
<comment type="pathway">
    <text evidence="1">Lipid metabolism.</text>
</comment>
<name>A0A377IXG8_9PAST</name>
<evidence type="ECO:0000313" key="6">
    <source>
        <dbReference type="EMBL" id="STO92974.1"/>
    </source>
</evidence>
<dbReference type="GO" id="GO:0003841">
    <property type="term" value="F:1-acylglycerol-3-phosphate O-acyltransferase activity"/>
    <property type="evidence" value="ECO:0007669"/>
    <property type="project" value="TreeGrafter"/>
</dbReference>
<dbReference type="AlphaFoldDB" id="A0A377IXG8"/>
<dbReference type="InterPro" id="IPR002123">
    <property type="entry name" value="Plipid/glycerol_acylTrfase"/>
</dbReference>
<organism evidence="6 7">
    <name type="scientific">Haemophilus pittmaniae</name>
    <dbReference type="NCBI Taxonomy" id="249188"/>
    <lineage>
        <taxon>Bacteria</taxon>
        <taxon>Pseudomonadati</taxon>
        <taxon>Pseudomonadota</taxon>
        <taxon>Gammaproteobacteria</taxon>
        <taxon>Pasteurellales</taxon>
        <taxon>Pasteurellaceae</taxon>
        <taxon>Haemophilus</taxon>
    </lineage>
</organism>
<evidence type="ECO:0000256" key="2">
    <source>
        <dbReference type="ARBA" id="ARBA00022679"/>
    </source>
</evidence>
<evidence type="ECO:0000313" key="7">
    <source>
        <dbReference type="Proteomes" id="UP000255264"/>
    </source>
</evidence>
<dbReference type="Pfam" id="PF01553">
    <property type="entry name" value="Acyltransferase"/>
    <property type="match status" value="1"/>
</dbReference>
<sequence>MVQKIDWLRRFLATTLGFIFWGVAGVLLQLYLLRYAKKTHSLNEQLKARKKIGKIWSYFVRYLSWSGVLKVEYLGFEKLGRPGQLVIANHPSLLDVVLILSRQSDLNCIVKKDLLNNPTMRNQILACGFIPNTESEELLETCDHVLKEQALLLFPEGTRTGWDGEVKLNRGAVSLGLRSAQVITPIIIKMNPLNFKKGQPWYRIPKQRIHYQLIVGDDIYPQSWLTEKPLPIASRRLTVYLQDYFNSHTKDNQNGTRTTN</sequence>
<keyword evidence="4" id="KW-0812">Transmembrane</keyword>
<keyword evidence="4" id="KW-1133">Transmembrane helix</keyword>
<protein>
    <submittedName>
        <fullName evidence="6">1-acyl-sn-glycerol-3-phosphate acyltransferase</fullName>
    </submittedName>
</protein>
<dbReference type="GO" id="GO:0006654">
    <property type="term" value="P:phosphatidic acid biosynthetic process"/>
    <property type="evidence" value="ECO:0007669"/>
    <property type="project" value="TreeGrafter"/>
</dbReference>
<dbReference type="PANTHER" id="PTHR10434">
    <property type="entry name" value="1-ACYL-SN-GLYCEROL-3-PHOSPHATE ACYLTRANSFERASE"/>
    <property type="match status" value="1"/>
</dbReference>
<feature type="domain" description="Phospholipid/glycerol acyltransferase" evidence="5">
    <location>
        <begin position="84"/>
        <end position="191"/>
    </location>
</feature>
<proteinExistence type="predicted"/>
<gene>
    <name evidence="6" type="primary">plsC_2</name>
    <name evidence="6" type="ORF">NCTC13335_00831</name>
</gene>
<reference evidence="6 7" key="1">
    <citation type="submission" date="2018-06" db="EMBL/GenBank/DDBJ databases">
        <authorList>
            <consortium name="Pathogen Informatics"/>
            <person name="Doyle S."/>
        </authorList>
    </citation>
    <scope>NUCLEOTIDE SEQUENCE [LARGE SCALE GENOMIC DNA]</scope>
    <source>
        <strain evidence="6 7">NCTC13335</strain>
    </source>
</reference>
<dbReference type="RefSeq" id="WP_115002939.1">
    <property type="nucleotide sequence ID" value="NZ_CAUUFB010000021.1"/>
</dbReference>
<evidence type="ECO:0000256" key="4">
    <source>
        <dbReference type="SAM" id="Phobius"/>
    </source>
</evidence>
<dbReference type="EMBL" id="UGHS01000003">
    <property type="protein sequence ID" value="STO92974.1"/>
    <property type="molecule type" value="Genomic_DNA"/>
</dbReference>